<dbReference type="Proteomes" id="UP000827986">
    <property type="component" value="Unassembled WGS sequence"/>
</dbReference>
<gene>
    <name evidence="1" type="ORF">KIL84_008189</name>
</gene>
<name>A0A9D3X9T3_9SAUR</name>
<dbReference type="AlphaFoldDB" id="A0A9D3X9T3"/>
<keyword evidence="2" id="KW-1185">Reference proteome</keyword>
<dbReference type="EMBL" id="JAHDVG010000477">
    <property type="protein sequence ID" value="KAH1175315.1"/>
    <property type="molecule type" value="Genomic_DNA"/>
</dbReference>
<proteinExistence type="predicted"/>
<protein>
    <submittedName>
        <fullName evidence="1">Uncharacterized protein</fullName>
    </submittedName>
</protein>
<accession>A0A9D3X9T3</accession>
<sequence>MALLVLSDSGAAWGRCSWLGYIAWGSLWIGCSKTAQRWCGTTLHYPDGTGSRHCPVFHSMTHTEETPQGLLIHIQCKEGGHRLPTAHPRQEEHCAYAKNKGLLKTEKKSNQPLIYTLKKQGICHVLPGDIFKKVGFLNPF</sequence>
<organism evidence="1 2">
    <name type="scientific">Mauremys mutica</name>
    <name type="common">yellowpond turtle</name>
    <dbReference type="NCBI Taxonomy" id="74926"/>
    <lineage>
        <taxon>Eukaryota</taxon>
        <taxon>Metazoa</taxon>
        <taxon>Chordata</taxon>
        <taxon>Craniata</taxon>
        <taxon>Vertebrata</taxon>
        <taxon>Euteleostomi</taxon>
        <taxon>Archelosauria</taxon>
        <taxon>Testudinata</taxon>
        <taxon>Testudines</taxon>
        <taxon>Cryptodira</taxon>
        <taxon>Durocryptodira</taxon>
        <taxon>Testudinoidea</taxon>
        <taxon>Geoemydidae</taxon>
        <taxon>Geoemydinae</taxon>
        <taxon>Mauremys</taxon>
    </lineage>
</organism>
<reference evidence="1" key="1">
    <citation type="submission" date="2021-09" db="EMBL/GenBank/DDBJ databases">
        <title>The genome of Mauremys mutica provides insights into the evolution of semi-aquatic lifestyle.</title>
        <authorList>
            <person name="Gong S."/>
            <person name="Gao Y."/>
        </authorList>
    </citation>
    <scope>NUCLEOTIDE SEQUENCE</scope>
    <source>
        <strain evidence="1">MM-2020</strain>
        <tissue evidence="1">Muscle</tissue>
    </source>
</reference>
<comment type="caution">
    <text evidence="1">The sequence shown here is derived from an EMBL/GenBank/DDBJ whole genome shotgun (WGS) entry which is preliminary data.</text>
</comment>
<evidence type="ECO:0000313" key="2">
    <source>
        <dbReference type="Proteomes" id="UP000827986"/>
    </source>
</evidence>
<evidence type="ECO:0000313" key="1">
    <source>
        <dbReference type="EMBL" id="KAH1175315.1"/>
    </source>
</evidence>